<dbReference type="EMBL" id="FNCY01000028">
    <property type="protein sequence ID" value="SDI76007.1"/>
    <property type="molecule type" value="Genomic_DNA"/>
</dbReference>
<name>A0A1G8N7K0_9RHOO</name>
<feature type="signal peptide" evidence="1">
    <location>
        <begin position="1"/>
        <end position="32"/>
    </location>
</feature>
<evidence type="ECO:0000313" key="4">
    <source>
        <dbReference type="Proteomes" id="UP000198607"/>
    </source>
</evidence>
<feature type="chain" id="PRO_5011672713" evidence="1">
    <location>
        <begin position="33"/>
        <end position="900"/>
    </location>
</feature>
<dbReference type="STRING" id="83767.SAMN05660652_03999"/>
<dbReference type="AlphaFoldDB" id="A0A1G8N7K0"/>
<protein>
    <submittedName>
        <fullName evidence="3">CHAT domain-containing protein</fullName>
    </submittedName>
</protein>
<evidence type="ECO:0000259" key="2">
    <source>
        <dbReference type="Pfam" id="PF12770"/>
    </source>
</evidence>
<evidence type="ECO:0000313" key="3">
    <source>
        <dbReference type="EMBL" id="SDI76007.1"/>
    </source>
</evidence>
<evidence type="ECO:0000256" key="1">
    <source>
        <dbReference type="SAM" id="SignalP"/>
    </source>
</evidence>
<dbReference type="RefSeq" id="WP_176786001.1">
    <property type="nucleotide sequence ID" value="NZ_FNCY01000028.1"/>
</dbReference>
<proteinExistence type="predicted"/>
<feature type="domain" description="CHAT" evidence="2">
    <location>
        <begin position="592"/>
        <end position="890"/>
    </location>
</feature>
<dbReference type="Pfam" id="PF12770">
    <property type="entry name" value="CHAT"/>
    <property type="match status" value="1"/>
</dbReference>
<sequence>MPANTRRLLRPARFALGPIAVLCLALSLAGCAARNDVQMAEGITWRQGTLQGATEIRQLIGPAAPNQRIRNDQTARAAYDAGLAAWRSSPRWTSTADLNAFQNGLGKLVDAYISYLLGTSQPAVAAQVLQTAATEADAKREYQPAIAYRIQLAETLRAIGQLERAQATLTEAQSIQDKIHGPLPAKVSAQDDPTQICNQGAIWAAQIRAGKSFTRAQLANFSAYYEEASTTAPRIRYCDPSMSVMNFQTVRAYANDDDLYRKDQDVWRSIASGALAAGDPALARSAATRMMASANAAASRNPQMRGVKPSEALDSYLRNFHNTPYELRVLKASDSVFGIEVEVDYAIIGAELALRYDDLGQAETLLAKAQQALGQLRMYSDELGQRGLLGLKPEERTREWQRVMAKLHLRHKRWADALALLEPYLAWSENFRNSLSLEERLPYFRGTAQGAYQDAMLARAALYAQQPDNAAFDAALHALGQLKARHLKDALDASGKSGEKHNEAPTVSATTTVDTLVARGSSYLAVADTGDTLITYLADAKGKSIRLARKPAGFDANVLSLRNGLAERQLFDARAARNIATLALGDFESRVFGTRRLIAEVDGALSFLPVELWLDAKMQALGAQTALSYLPTLAMADTARPSSTGKGVLALGDARFDAARQIDAIDAQRELKNRGTRDNLGFAPLPETRDEVNAILRNVREGGTAILGVDATKSGFRREAEKTPYRYLHFATHGVVGGEIPRINEPALVLTPEAGDPGFLTASEIARMNVRADLVVLSACNTGNGEYFNGEGLMGLGRAFILAGARAVVVSLWPVDSLTTRDLMIDFYRELEKSGDARQALALARQNIMRDKTGTAGDARNLQRITTPVAQSGEFKGRKNPFFWAPFILIEAGAGSASQS</sequence>
<accession>A0A1G8N7K0</accession>
<organism evidence="3 4">
    <name type="scientific">Propionivibrio dicarboxylicus</name>
    <dbReference type="NCBI Taxonomy" id="83767"/>
    <lineage>
        <taxon>Bacteria</taxon>
        <taxon>Pseudomonadati</taxon>
        <taxon>Pseudomonadota</taxon>
        <taxon>Betaproteobacteria</taxon>
        <taxon>Rhodocyclales</taxon>
        <taxon>Rhodocyclaceae</taxon>
        <taxon>Propionivibrio</taxon>
    </lineage>
</organism>
<keyword evidence="1" id="KW-0732">Signal</keyword>
<dbReference type="PANTHER" id="PTHR10098">
    <property type="entry name" value="RAPSYN-RELATED"/>
    <property type="match status" value="1"/>
</dbReference>
<dbReference type="InterPro" id="IPR024983">
    <property type="entry name" value="CHAT_dom"/>
</dbReference>
<dbReference type="PANTHER" id="PTHR10098:SF108">
    <property type="entry name" value="TETRATRICOPEPTIDE REPEAT PROTEIN 28"/>
    <property type="match status" value="1"/>
</dbReference>
<dbReference type="PROSITE" id="PS51257">
    <property type="entry name" value="PROKAR_LIPOPROTEIN"/>
    <property type="match status" value="1"/>
</dbReference>
<dbReference type="Proteomes" id="UP000198607">
    <property type="component" value="Unassembled WGS sequence"/>
</dbReference>
<reference evidence="3 4" key="1">
    <citation type="submission" date="2016-10" db="EMBL/GenBank/DDBJ databases">
        <authorList>
            <person name="de Groot N.N."/>
        </authorList>
    </citation>
    <scope>NUCLEOTIDE SEQUENCE [LARGE SCALE GENOMIC DNA]</scope>
    <source>
        <strain evidence="3 4">DSM 5885</strain>
    </source>
</reference>
<keyword evidence="4" id="KW-1185">Reference proteome</keyword>
<gene>
    <name evidence="3" type="ORF">SAMN05660652_03999</name>
</gene>